<dbReference type="OrthoDB" id="4234607at2"/>
<accession>A0A540VZP3</accession>
<organism evidence="2 3">
    <name type="scientific">Kitasatospora acidiphila</name>
    <dbReference type="NCBI Taxonomy" id="2567942"/>
    <lineage>
        <taxon>Bacteria</taxon>
        <taxon>Bacillati</taxon>
        <taxon>Actinomycetota</taxon>
        <taxon>Actinomycetes</taxon>
        <taxon>Kitasatosporales</taxon>
        <taxon>Streptomycetaceae</taxon>
        <taxon>Kitasatospora</taxon>
    </lineage>
</organism>
<feature type="compositionally biased region" description="Polar residues" evidence="1">
    <location>
        <begin position="312"/>
        <end position="325"/>
    </location>
</feature>
<comment type="caution">
    <text evidence="2">The sequence shown here is derived from an EMBL/GenBank/DDBJ whole genome shotgun (WGS) entry which is preliminary data.</text>
</comment>
<gene>
    <name evidence="2" type="ORF">E6W39_07880</name>
</gene>
<feature type="compositionally biased region" description="Low complexity" evidence="1">
    <location>
        <begin position="175"/>
        <end position="198"/>
    </location>
</feature>
<feature type="region of interest" description="Disordered" evidence="1">
    <location>
        <begin position="211"/>
        <end position="325"/>
    </location>
</feature>
<name>A0A540VZP3_9ACTN</name>
<feature type="region of interest" description="Disordered" evidence="1">
    <location>
        <begin position="131"/>
        <end position="198"/>
    </location>
</feature>
<feature type="compositionally biased region" description="Gly residues" evidence="1">
    <location>
        <begin position="275"/>
        <end position="285"/>
    </location>
</feature>
<dbReference type="AlphaFoldDB" id="A0A540VZP3"/>
<reference evidence="2 3" key="1">
    <citation type="submission" date="2019-06" db="EMBL/GenBank/DDBJ databases">
        <title>Description of Kitasatospora acidophila sp. nov. isolated from pine grove soil, and reclassification of Streptomyces novaecaesareae to Kitasatospora novaeceasareae comb. nov.</title>
        <authorList>
            <person name="Kim M.J."/>
        </authorList>
    </citation>
    <scope>NUCLEOTIDE SEQUENCE [LARGE SCALE GENOMIC DNA]</scope>
    <source>
        <strain evidence="2 3">MMS16-CNU292</strain>
    </source>
</reference>
<evidence type="ECO:0000313" key="3">
    <source>
        <dbReference type="Proteomes" id="UP000319103"/>
    </source>
</evidence>
<sequence>MSTNRSGRIDRDAAEQLLGGAAVGTDGGHGALSRVLAAAAAPATDGELAGEEEAVAAFREAARLAPTRAAIPIQRSRPMAECVPARPRVAARFLGARAAVAALAVTALGGVAVAAGTGHLPAVLGGDSPNLSAQNTAASDPAGTGPGNGPLRSSTAPRTSSPQADRPQPGSPTVSGKPTGGPSNSPSGDPSAQLSGPASAALLALCKAWPQDDRQGNSDSRFEPLTRAAGGSNRVRAYCADLARRSPDADGPTAAATTSSASGDQHGPPGHPGDDSGGTGSGGTHGKPSAPAPGPTGDPDGNGGGPDHSHPAQGQSQPAGGRNMQ</sequence>
<feature type="compositionally biased region" description="Polar residues" evidence="1">
    <location>
        <begin position="151"/>
        <end position="163"/>
    </location>
</feature>
<dbReference type="Proteomes" id="UP000319103">
    <property type="component" value="Unassembled WGS sequence"/>
</dbReference>
<proteinExistence type="predicted"/>
<keyword evidence="3" id="KW-1185">Reference proteome</keyword>
<dbReference type="RefSeq" id="WP_141632905.1">
    <property type="nucleotide sequence ID" value="NZ_VIGB01000003.1"/>
</dbReference>
<protein>
    <submittedName>
        <fullName evidence="2">Uncharacterized protein</fullName>
    </submittedName>
</protein>
<evidence type="ECO:0000256" key="1">
    <source>
        <dbReference type="SAM" id="MobiDB-lite"/>
    </source>
</evidence>
<evidence type="ECO:0000313" key="2">
    <source>
        <dbReference type="EMBL" id="TQF02203.1"/>
    </source>
</evidence>
<feature type="compositionally biased region" description="Low complexity" evidence="1">
    <location>
        <begin position="249"/>
        <end position="268"/>
    </location>
</feature>
<feature type="compositionally biased region" description="Basic and acidic residues" evidence="1">
    <location>
        <begin position="211"/>
        <end position="224"/>
    </location>
</feature>
<dbReference type="EMBL" id="VIGB01000003">
    <property type="protein sequence ID" value="TQF02203.1"/>
    <property type="molecule type" value="Genomic_DNA"/>
</dbReference>